<evidence type="ECO:0000313" key="3">
    <source>
        <dbReference type="Proteomes" id="UP000315540"/>
    </source>
</evidence>
<dbReference type="InterPro" id="IPR024191">
    <property type="entry name" value="Peptidase_M61"/>
</dbReference>
<dbReference type="InterPro" id="IPR036034">
    <property type="entry name" value="PDZ_sf"/>
</dbReference>
<dbReference type="AlphaFoldDB" id="A0A504ISC7"/>
<dbReference type="SMART" id="SM00228">
    <property type="entry name" value="PDZ"/>
    <property type="match status" value="1"/>
</dbReference>
<evidence type="ECO:0000313" key="2">
    <source>
        <dbReference type="EMBL" id="TPN81246.1"/>
    </source>
</evidence>
<protein>
    <submittedName>
        <fullName evidence="2">M61 family metallopeptidase</fullName>
    </submittedName>
</protein>
<keyword evidence="3" id="KW-1185">Reference proteome</keyword>
<dbReference type="RefSeq" id="WP_140597620.1">
    <property type="nucleotide sequence ID" value="NZ_VFWZ01000011.1"/>
</dbReference>
<dbReference type="OrthoDB" id="9778516at2"/>
<dbReference type="EMBL" id="VFWZ01000011">
    <property type="protein sequence ID" value="TPN81246.1"/>
    <property type="molecule type" value="Genomic_DNA"/>
</dbReference>
<accession>A0A504ISC7</accession>
<sequence>MRSFSIIAFLFFVTQLSFAQIRNKYTISFDNAEHHEAKITANFSNLQSGTVSLKMSRTSPGRYAIHDFAKNVYDVRITDGKGKEVTVTKPNLHQWDISGHDGTINVYYTLFANKGDGTYPQFDETHAIVNNPATFMYVPTLKDRPVEILYVVRDDLQWRVSTQMKPLGNNSYIAENLYDFMDSPALISNHSVKQFKIGNGNAEYTIKMALDHNGTDEEANTFLEEIKKVVEEQKHIFGDYPSFDHDEYVFLVSFMPQVSNDGMEHRNSTVITKTRSLADGGIKGNISTFAHEFFHSWNMERIRPLSLEPFDFEKESMTQELWFAEGFTSYYTNLTLCRTGIISEDEYFNRITNTFNSVWNSPALSTYNPKDMSQKAPFFDWAVYNDPINVNNIFVSYYSYGSMLALALDLSLRDYKDDLSLDDFMKLFWTKYGKTEIPYTIENVFITLREYAGESFADNYFKDYINNSERPDFKKILGSVAIFLKSDKAPYIGAEIDFTKNGLAKISNYTKRGTPAYEAGLEKGDIIVSIGNKSFSDIDQYKEVVSKNKIGKKVAVKFKRHGKDREVFVKIGTDPKIELAKYTKPNEKALALRAQWLSSQQKK</sequence>
<name>A0A504ISC7_9FLAO</name>
<dbReference type="Pfam" id="PF05299">
    <property type="entry name" value="Peptidase_M61"/>
    <property type="match status" value="1"/>
</dbReference>
<feature type="domain" description="PDZ" evidence="1">
    <location>
        <begin position="490"/>
        <end position="562"/>
    </location>
</feature>
<dbReference type="Proteomes" id="UP000315540">
    <property type="component" value="Unassembled WGS sequence"/>
</dbReference>
<dbReference type="SUPFAM" id="SSF50156">
    <property type="entry name" value="PDZ domain-like"/>
    <property type="match status" value="1"/>
</dbReference>
<reference evidence="2 3" key="1">
    <citation type="submission" date="2019-06" db="EMBL/GenBank/DDBJ databases">
        <authorList>
            <person name="Meng X."/>
        </authorList>
    </citation>
    <scope>NUCLEOTIDE SEQUENCE [LARGE SCALE GENOMIC DNA]</scope>
    <source>
        <strain evidence="2 3">M625</strain>
    </source>
</reference>
<dbReference type="InterPro" id="IPR027268">
    <property type="entry name" value="Peptidase_M4/M1_CTD_sf"/>
</dbReference>
<evidence type="ECO:0000259" key="1">
    <source>
        <dbReference type="SMART" id="SM00228"/>
    </source>
</evidence>
<proteinExistence type="predicted"/>
<dbReference type="PIRSF" id="PIRSF016493">
    <property type="entry name" value="Glycyl_aminpptds"/>
    <property type="match status" value="1"/>
</dbReference>
<dbReference type="Gene3D" id="1.10.390.10">
    <property type="entry name" value="Neutral Protease Domain 2"/>
    <property type="match status" value="1"/>
</dbReference>
<dbReference type="InterPro" id="IPR001478">
    <property type="entry name" value="PDZ"/>
</dbReference>
<dbReference type="InterPro" id="IPR007963">
    <property type="entry name" value="Peptidase_M61_catalytic"/>
</dbReference>
<organism evidence="2 3">
    <name type="scientific">Aquimarina algicola</name>
    <dbReference type="NCBI Taxonomy" id="2589995"/>
    <lineage>
        <taxon>Bacteria</taxon>
        <taxon>Pseudomonadati</taxon>
        <taxon>Bacteroidota</taxon>
        <taxon>Flavobacteriia</taxon>
        <taxon>Flavobacteriales</taxon>
        <taxon>Flavobacteriaceae</taxon>
        <taxon>Aquimarina</taxon>
    </lineage>
</organism>
<dbReference type="Pfam" id="PF17899">
    <property type="entry name" value="Peptidase_M61_N"/>
    <property type="match status" value="1"/>
</dbReference>
<dbReference type="Gene3D" id="2.30.42.10">
    <property type="match status" value="1"/>
</dbReference>
<dbReference type="Pfam" id="PF13180">
    <property type="entry name" value="PDZ_2"/>
    <property type="match status" value="1"/>
</dbReference>
<dbReference type="SUPFAM" id="SSF55486">
    <property type="entry name" value="Metalloproteases ('zincins'), catalytic domain"/>
    <property type="match status" value="1"/>
</dbReference>
<dbReference type="Gene3D" id="2.60.40.3650">
    <property type="match status" value="1"/>
</dbReference>
<comment type="caution">
    <text evidence="2">The sequence shown here is derived from an EMBL/GenBank/DDBJ whole genome shotgun (WGS) entry which is preliminary data.</text>
</comment>
<gene>
    <name evidence="2" type="ORF">FHK87_25005</name>
</gene>
<dbReference type="InterPro" id="IPR040756">
    <property type="entry name" value="Peptidase_M61_N"/>
</dbReference>